<keyword evidence="2" id="KW-0472">Membrane</keyword>
<feature type="region of interest" description="Disordered" evidence="1">
    <location>
        <begin position="78"/>
        <end position="108"/>
    </location>
</feature>
<evidence type="ECO:0000256" key="1">
    <source>
        <dbReference type="SAM" id="MobiDB-lite"/>
    </source>
</evidence>
<evidence type="ECO:0000256" key="2">
    <source>
        <dbReference type="SAM" id="Phobius"/>
    </source>
</evidence>
<gene>
    <name evidence="3" type="ORF">RM552_04315</name>
</gene>
<reference evidence="3 4" key="1">
    <citation type="submission" date="2023-09" db="EMBL/GenBank/DDBJ databases">
        <authorList>
            <person name="Rey-Velasco X."/>
        </authorList>
    </citation>
    <scope>NUCLEOTIDE SEQUENCE [LARGE SCALE GENOMIC DNA]</scope>
    <source>
        <strain evidence="3 4">P117</strain>
    </source>
</reference>
<dbReference type="Proteomes" id="UP001253545">
    <property type="component" value="Unassembled WGS sequence"/>
</dbReference>
<keyword evidence="4" id="KW-1185">Reference proteome</keyword>
<keyword evidence="2" id="KW-0812">Transmembrane</keyword>
<name>A0ABU2ZN63_9ALTE</name>
<keyword evidence="2" id="KW-1133">Transmembrane helix</keyword>
<dbReference type="EMBL" id="JAVRHX010000001">
    <property type="protein sequence ID" value="MDT0594062.1"/>
    <property type="molecule type" value="Genomic_DNA"/>
</dbReference>
<comment type="caution">
    <text evidence="3">The sequence shown here is derived from an EMBL/GenBank/DDBJ whole genome shotgun (WGS) entry which is preliminary data.</text>
</comment>
<proteinExistence type="predicted"/>
<dbReference type="RefSeq" id="WP_311367550.1">
    <property type="nucleotide sequence ID" value="NZ_JAVRHX010000001.1"/>
</dbReference>
<evidence type="ECO:0000313" key="3">
    <source>
        <dbReference type="EMBL" id="MDT0594062.1"/>
    </source>
</evidence>
<evidence type="ECO:0008006" key="5">
    <source>
        <dbReference type="Google" id="ProtNLM"/>
    </source>
</evidence>
<sequence>MVRENNDRRFYAVATLLLVVFTFLLNHLIEQNKLVEQVNKTRVTPSEQSTKTVLTASVPVNISMANFQLPTPSEMNVSSRQVTAQTTQASSQKSTNRKLSQKSTHTEVKQQLNKMTKMNGDMLQLKFPDSISKTEAILQYMHNCIGIDLAAYTGKNLIMLKQRQASHSPLLRIASGHMTQIEHSLLELYASQHLLARLYPMWFDMRLSQKIHEYSAGADLQKFSGVYQLKGQTLWLHNINMNNKNVSESWLLADAENCLKQ</sequence>
<accession>A0ABU2ZN63</accession>
<evidence type="ECO:0000313" key="4">
    <source>
        <dbReference type="Proteomes" id="UP001253545"/>
    </source>
</evidence>
<protein>
    <recommendedName>
        <fullName evidence="5">Orphan protein</fullName>
    </recommendedName>
</protein>
<organism evidence="3 4">
    <name type="scientific">Glaciecola petra</name>
    <dbReference type="NCBI Taxonomy" id="3075602"/>
    <lineage>
        <taxon>Bacteria</taxon>
        <taxon>Pseudomonadati</taxon>
        <taxon>Pseudomonadota</taxon>
        <taxon>Gammaproteobacteria</taxon>
        <taxon>Alteromonadales</taxon>
        <taxon>Alteromonadaceae</taxon>
        <taxon>Glaciecola</taxon>
    </lineage>
</organism>
<feature type="transmembrane region" description="Helical" evidence="2">
    <location>
        <begin position="12"/>
        <end position="29"/>
    </location>
</feature>
<feature type="compositionally biased region" description="Low complexity" evidence="1">
    <location>
        <begin position="78"/>
        <end position="94"/>
    </location>
</feature>